<feature type="compositionally biased region" description="Pro residues" evidence="1">
    <location>
        <begin position="1"/>
        <end position="14"/>
    </location>
</feature>
<reference evidence="2" key="1">
    <citation type="submission" date="2020-11" db="EMBL/GenBank/DDBJ databases">
        <authorList>
            <consortium name="DOE Joint Genome Institute"/>
            <person name="Ahrendt S."/>
            <person name="Riley R."/>
            <person name="Andreopoulos W."/>
            <person name="Labutti K."/>
            <person name="Pangilinan J."/>
            <person name="Ruiz-Duenas F.J."/>
            <person name="Barrasa J.M."/>
            <person name="Sanchez-Garcia M."/>
            <person name="Camarero S."/>
            <person name="Miyauchi S."/>
            <person name="Serrano A."/>
            <person name="Linde D."/>
            <person name="Babiker R."/>
            <person name="Drula E."/>
            <person name="Ayuso-Fernandez I."/>
            <person name="Pacheco R."/>
            <person name="Padilla G."/>
            <person name="Ferreira P."/>
            <person name="Barriuso J."/>
            <person name="Kellner H."/>
            <person name="Castanera R."/>
            <person name="Alfaro M."/>
            <person name="Ramirez L."/>
            <person name="Pisabarro A.G."/>
            <person name="Kuo A."/>
            <person name="Tritt A."/>
            <person name="Lipzen A."/>
            <person name="He G."/>
            <person name="Yan M."/>
            <person name="Ng V."/>
            <person name="Cullen D."/>
            <person name="Martin F."/>
            <person name="Rosso M.-N."/>
            <person name="Henrissat B."/>
            <person name="Hibbett D."/>
            <person name="Martinez A.T."/>
            <person name="Grigoriev I.V."/>
        </authorList>
    </citation>
    <scope>NUCLEOTIDE SEQUENCE</scope>
    <source>
        <strain evidence="2">CBS 247.69</strain>
    </source>
</reference>
<dbReference type="Pfam" id="PF06682">
    <property type="entry name" value="SARAF"/>
    <property type="match status" value="1"/>
</dbReference>
<dbReference type="Proteomes" id="UP000807353">
    <property type="component" value="Unassembled WGS sequence"/>
</dbReference>
<feature type="region of interest" description="Disordered" evidence="1">
    <location>
        <begin position="44"/>
        <end position="106"/>
    </location>
</feature>
<dbReference type="InterPro" id="IPR009567">
    <property type="entry name" value="SARAF"/>
</dbReference>
<name>A0A9P5YGB4_9AGAR</name>
<evidence type="ECO:0000256" key="1">
    <source>
        <dbReference type="SAM" id="MobiDB-lite"/>
    </source>
</evidence>
<evidence type="ECO:0000313" key="2">
    <source>
        <dbReference type="EMBL" id="KAF9468041.1"/>
    </source>
</evidence>
<dbReference type="OrthoDB" id="20303at2759"/>
<accession>A0A9P5YGB4</accession>
<evidence type="ECO:0008006" key="4">
    <source>
        <dbReference type="Google" id="ProtNLM"/>
    </source>
</evidence>
<keyword evidence="3" id="KW-1185">Reference proteome</keyword>
<dbReference type="EMBL" id="MU150234">
    <property type="protein sequence ID" value="KAF9468041.1"/>
    <property type="molecule type" value="Genomic_DNA"/>
</dbReference>
<comment type="caution">
    <text evidence="2">The sequence shown here is derived from an EMBL/GenBank/DDBJ whole genome shotgun (WGS) entry which is preliminary data.</text>
</comment>
<proteinExistence type="predicted"/>
<protein>
    <recommendedName>
        <fullName evidence="4">Transmembrane protein 66</fullName>
    </recommendedName>
</protein>
<evidence type="ECO:0000313" key="3">
    <source>
        <dbReference type="Proteomes" id="UP000807353"/>
    </source>
</evidence>
<organism evidence="2 3">
    <name type="scientific">Collybia nuda</name>
    <dbReference type="NCBI Taxonomy" id="64659"/>
    <lineage>
        <taxon>Eukaryota</taxon>
        <taxon>Fungi</taxon>
        <taxon>Dikarya</taxon>
        <taxon>Basidiomycota</taxon>
        <taxon>Agaricomycotina</taxon>
        <taxon>Agaricomycetes</taxon>
        <taxon>Agaricomycetidae</taxon>
        <taxon>Agaricales</taxon>
        <taxon>Tricholomatineae</taxon>
        <taxon>Clitocybaceae</taxon>
        <taxon>Collybia</taxon>
    </lineage>
</organism>
<dbReference type="AlphaFoldDB" id="A0A9P5YGB4"/>
<sequence>MDDPGTQPPPPPYSKNPTEPTSQGWRPGFWTGAVLGGAATHLFRNRSQPRPVATPYDWETEQTPRSSFFSSRPRAPTQPRFDDRGEGSSNLGTMRRSTGLGGSNVR</sequence>
<feature type="compositionally biased region" description="Low complexity" evidence="1">
    <location>
        <begin position="64"/>
        <end position="74"/>
    </location>
</feature>
<dbReference type="GO" id="GO:2001256">
    <property type="term" value="P:regulation of store-operated calcium entry"/>
    <property type="evidence" value="ECO:0007669"/>
    <property type="project" value="InterPro"/>
</dbReference>
<gene>
    <name evidence="2" type="ORF">BDZ94DRAFT_1247033</name>
</gene>
<feature type="region of interest" description="Disordered" evidence="1">
    <location>
        <begin position="1"/>
        <end position="29"/>
    </location>
</feature>
<dbReference type="GO" id="GO:0005789">
    <property type="term" value="C:endoplasmic reticulum membrane"/>
    <property type="evidence" value="ECO:0007669"/>
    <property type="project" value="InterPro"/>
</dbReference>
<feature type="compositionally biased region" description="Polar residues" evidence="1">
    <location>
        <begin position="87"/>
        <end position="96"/>
    </location>
</feature>
<feature type="compositionally biased region" description="Polar residues" evidence="1">
    <location>
        <begin position="15"/>
        <end position="24"/>
    </location>
</feature>